<keyword evidence="1" id="KW-1133">Transmembrane helix</keyword>
<feature type="domain" description="C2H2-type" evidence="2">
    <location>
        <begin position="6"/>
        <end position="27"/>
    </location>
</feature>
<keyword evidence="4" id="KW-1185">Reference proteome</keyword>
<accession>A0ABD5ZR27</accession>
<dbReference type="PROSITE" id="PS00028">
    <property type="entry name" value="ZINC_FINGER_C2H2_1"/>
    <property type="match status" value="1"/>
</dbReference>
<sequence>MTDHDCPYCDRVFARGAYRDLHLGLDHGGDLTPAERAAYEDALADEEEALTLFRYKALGLLVLIYFGFLMAYAVSL</sequence>
<comment type="caution">
    <text evidence="3">The sequence shown here is derived from an EMBL/GenBank/DDBJ whole genome shotgun (WGS) entry which is preliminary data.</text>
</comment>
<evidence type="ECO:0000259" key="2">
    <source>
        <dbReference type="PROSITE" id="PS00028"/>
    </source>
</evidence>
<evidence type="ECO:0000256" key="1">
    <source>
        <dbReference type="SAM" id="Phobius"/>
    </source>
</evidence>
<dbReference type="InterPro" id="IPR013087">
    <property type="entry name" value="Znf_C2H2_type"/>
</dbReference>
<gene>
    <name evidence="3" type="ORF">ACFQJ4_11940</name>
</gene>
<protein>
    <submittedName>
        <fullName evidence="3">C2H2-type zinc finger protein</fullName>
    </submittedName>
</protein>
<dbReference type="AlphaFoldDB" id="A0ABD5ZR27"/>
<name>A0ABD5ZR27_9EURY</name>
<keyword evidence="1" id="KW-0472">Membrane</keyword>
<evidence type="ECO:0000313" key="3">
    <source>
        <dbReference type="EMBL" id="MFC7236027.1"/>
    </source>
</evidence>
<dbReference type="InterPro" id="IPR055833">
    <property type="entry name" value="DUF7410"/>
</dbReference>
<dbReference type="GeneID" id="79267732"/>
<dbReference type="Proteomes" id="UP001596398">
    <property type="component" value="Unassembled WGS sequence"/>
</dbReference>
<keyword evidence="1" id="KW-0812">Transmembrane</keyword>
<proteinExistence type="predicted"/>
<dbReference type="EMBL" id="JBHTAP010000001">
    <property type="protein sequence ID" value="MFC7236027.1"/>
    <property type="molecule type" value="Genomic_DNA"/>
</dbReference>
<dbReference type="Pfam" id="PF24166">
    <property type="entry name" value="DUF7410"/>
    <property type="match status" value="1"/>
</dbReference>
<feature type="transmembrane region" description="Helical" evidence="1">
    <location>
        <begin position="57"/>
        <end position="75"/>
    </location>
</feature>
<evidence type="ECO:0000313" key="4">
    <source>
        <dbReference type="Proteomes" id="UP001596398"/>
    </source>
</evidence>
<organism evidence="3 4">
    <name type="scientific">Halosegnis marinus</name>
    <dbReference type="NCBI Taxonomy" id="3034023"/>
    <lineage>
        <taxon>Archaea</taxon>
        <taxon>Methanobacteriati</taxon>
        <taxon>Methanobacteriota</taxon>
        <taxon>Stenosarchaea group</taxon>
        <taxon>Halobacteria</taxon>
        <taxon>Halobacteriales</taxon>
        <taxon>Natronomonadaceae</taxon>
        <taxon>Halosegnis</taxon>
    </lineage>
</organism>
<reference evidence="3 4" key="1">
    <citation type="journal article" date="2019" name="Int. J. Syst. Evol. Microbiol.">
        <title>The Global Catalogue of Microorganisms (GCM) 10K type strain sequencing project: providing services to taxonomists for standard genome sequencing and annotation.</title>
        <authorList>
            <consortium name="The Broad Institute Genomics Platform"/>
            <consortium name="The Broad Institute Genome Sequencing Center for Infectious Disease"/>
            <person name="Wu L."/>
            <person name="Ma J."/>
        </authorList>
    </citation>
    <scope>NUCLEOTIDE SEQUENCE [LARGE SCALE GENOMIC DNA]</scope>
    <source>
        <strain evidence="3 4">DT85</strain>
    </source>
</reference>
<dbReference type="RefSeq" id="WP_276234176.1">
    <property type="nucleotide sequence ID" value="NZ_CP119802.1"/>
</dbReference>